<gene>
    <name evidence="3" type="ORF">DY367_24065</name>
</gene>
<evidence type="ECO:0000256" key="1">
    <source>
        <dbReference type="SAM" id="Coils"/>
    </source>
</evidence>
<dbReference type="OrthoDB" id="8667391at2"/>
<comment type="caution">
    <text evidence="3">The sequence shown here is derived from an EMBL/GenBank/DDBJ whole genome shotgun (WGS) entry which is preliminary data.</text>
</comment>
<organism evidence="3 4">
    <name type="scientific">Alcaligenes xylosoxydans xylosoxydans</name>
    <name type="common">Achromobacter xylosoxidans</name>
    <dbReference type="NCBI Taxonomy" id="85698"/>
    <lineage>
        <taxon>Bacteria</taxon>
        <taxon>Pseudomonadati</taxon>
        <taxon>Pseudomonadota</taxon>
        <taxon>Betaproteobacteria</taxon>
        <taxon>Burkholderiales</taxon>
        <taxon>Alcaligenaceae</taxon>
        <taxon>Achromobacter</taxon>
    </lineage>
</organism>
<sequence length="170" mass="19035">MKMRELALYALFASLLPALAGAAAPKEQPAAAPQAAQPTENIEQFDKKAAEARENLEKMQQQMNQIQKTSDPAERQKLLREHQALMQQTMGMMGQMWNGGAMGCCAADGGGRHHQGGPMMGWGAMRGNYSNQSPEQIRERQYMRDQYMGMQQRMMEQMMQQQLNGGAPNR</sequence>
<dbReference type="SUPFAM" id="SSF46966">
    <property type="entry name" value="Spectrin repeat"/>
    <property type="match status" value="1"/>
</dbReference>
<protein>
    <submittedName>
        <fullName evidence="3">Uncharacterized protein</fullName>
    </submittedName>
</protein>
<dbReference type="AlphaFoldDB" id="A0A424W7P9"/>
<accession>A0A424W7P9</accession>
<evidence type="ECO:0000313" key="3">
    <source>
        <dbReference type="EMBL" id="RPJ89198.1"/>
    </source>
</evidence>
<reference evidence="3 4" key="1">
    <citation type="submission" date="2018-08" db="EMBL/GenBank/DDBJ databases">
        <title>Achromobacter xylosoxidans Genome sequencing and assembly.</title>
        <authorList>
            <person name="Wang R."/>
            <person name="Rensing C."/>
            <person name="Li Y."/>
        </authorList>
    </citation>
    <scope>NUCLEOTIDE SEQUENCE [LARGE SCALE GENOMIC DNA]</scope>
    <source>
        <strain evidence="3 4">GD003A</strain>
    </source>
</reference>
<keyword evidence="1" id="KW-0175">Coiled coil</keyword>
<dbReference type="RefSeq" id="WP_118933820.1">
    <property type="nucleotide sequence ID" value="NZ_CP061008.1"/>
</dbReference>
<keyword evidence="2" id="KW-0732">Signal</keyword>
<feature type="coiled-coil region" evidence="1">
    <location>
        <begin position="42"/>
        <end position="76"/>
    </location>
</feature>
<dbReference type="Proteomes" id="UP000285324">
    <property type="component" value="Unassembled WGS sequence"/>
</dbReference>
<feature type="signal peptide" evidence="2">
    <location>
        <begin position="1"/>
        <end position="22"/>
    </location>
</feature>
<proteinExistence type="predicted"/>
<evidence type="ECO:0000313" key="4">
    <source>
        <dbReference type="Proteomes" id="UP000285324"/>
    </source>
</evidence>
<name>A0A424W7P9_ALCXX</name>
<evidence type="ECO:0000256" key="2">
    <source>
        <dbReference type="SAM" id="SignalP"/>
    </source>
</evidence>
<dbReference type="EMBL" id="QVXO01000046">
    <property type="protein sequence ID" value="RPJ89198.1"/>
    <property type="molecule type" value="Genomic_DNA"/>
</dbReference>
<feature type="chain" id="PRO_5019043571" evidence="2">
    <location>
        <begin position="23"/>
        <end position="170"/>
    </location>
</feature>